<dbReference type="RefSeq" id="XP_060411836.1">
    <property type="nucleotide sequence ID" value="XM_060552231.1"/>
</dbReference>
<dbReference type="GeneID" id="85436471"/>
<comment type="caution">
    <text evidence="1">The sequence shown here is derived from an EMBL/GenBank/DDBJ whole genome shotgun (WGS) entry which is preliminary data.</text>
</comment>
<organism evidence="1 2">
    <name type="scientific">Colletotrichum navitas</name>
    <dbReference type="NCBI Taxonomy" id="681940"/>
    <lineage>
        <taxon>Eukaryota</taxon>
        <taxon>Fungi</taxon>
        <taxon>Dikarya</taxon>
        <taxon>Ascomycota</taxon>
        <taxon>Pezizomycotina</taxon>
        <taxon>Sordariomycetes</taxon>
        <taxon>Hypocreomycetidae</taxon>
        <taxon>Glomerellales</taxon>
        <taxon>Glomerellaceae</taxon>
        <taxon>Colletotrichum</taxon>
        <taxon>Colletotrichum graminicola species complex</taxon>
    </lineage>
</organism>
<gene>
    <name evidence="1" type="ORF">LY79DRAFT_294750</name>
</gene>
<dbReference type="Proteomes" id="UP001230504">
    <property type="component" value="Unassembled WGS sequence"/>
</dbReference>
<proteinExistence type="predicted"/>
<evidence type="ECO:0000313" key="1">
    <source>
        <dbReference type="EMBL" id="KAK1584774.1"/>
    </source>
</evidence>
<dbReference type="AlphaFoldDB" id="A0AAD8PVQ6"/>
<name>A0AAD8PVQ6_9PEZI</name>
<protein>
    <submittedName>
        <fullName evidence="1">Uncharacterized protein</fullName>
    </submittedName>
</protein>
<sequence length="215" mass="23835">MLQVPSGIVMWGRPPQSPLVCVCVGRHCLPHGHHHMDRNLAAQVQVKGFTVYPYAHAIQLGRIGYARRCSANGTAARTPCNLQYTYNRGRAHDRSALRGTLVVLAHPRYGATVLMAPPCISRGVSKPCFRRETVVYSIRIWLRSEQAAACESRRVRITASYVSSSRRAGMESLYDKGQGALAVWRPGRNGFHPTLCRVSERVSRWPVGVGQLVGM</sequence>
<accession>A0AAD8PVQ6</accession>
<evidence type="ECO:0000313" key="2">
    <source>
        <dbReference type="Proteomes" id="UP001230504"/>
    </source>
</evidence>
<keyword evidence="2" id="KW-1185">Reference proteome</keyword>
<dbReference type="EMBL" id="JAHLJV010000051">
    <property type="protein sequence ID" value="KAK1584774.1"/>
    <property type="molecule type" value="Genomic_DNA"/>
</dbReference>
<reference evidence="1" key="1">
    <citation type="submission" date="2021-06" db="EMBL/GenBank/DDBJ databases">
        <title>Comparative genomics, transcriptomics and evolutionary studies reveal genomic signatures of adaptation to plant cell wall in hemibiotrophic fungi.</title>
        <authorList>
            <consortium name="DOE Joint Genome Institute"/>
            <person name="Baroncelli R."/>
            <person name="Diaz J.F."/>
            <person name="Benocci T."/>
            <person name="Peng M."/>
            <person name="Battaglia E."/>
            <person name="Haridas S."/>
            <person name="Andreopoulos W."/>
            <person name="Labutti K."/>
            <person name="Pangilinan J."/>
            <person name="Floch G.L."/>
            <person name="Makela M.R."/>
            <person name="Henrissat B."/>
            <person name="Grigoriev I.V."/>
            <person name="Crouch J.A."/>
            <person name="De Vries R.P."/>
            <person name="Sukno S.A."/>
            <person name="Thon M.R."/>
        </authorList>
    </citation>
    <scope>NUCLEOTIDE SEQUENCE</scope>
    <source>
        <strain evidence="1">CBS 125086</strain>
    </source>
</reference>